<dbReference type="PROSITE" id="PS51257">
    <property type="entry name" value="PROKAR_LIPOPROTEIN"/>
    <property type="match status" value="1"/>
</dbReference>
<proteinExistence type="predicted"/>
<dbReference type="Gene3D" id="2.40.128.460">
    <property type="entry name" value="Periplasmic lysozyme inhibitor of I-type lysozyme"/>
    <property type="match status" value="1"/>
</dbReference>
<protein>
    <submittedName>
        <fullName evidence="2">Uncharacterized protein</fullName>
    </submittedName>
</protein>
<dbReference type="OrthoDB" id="946181at2"/>
<dbReference type="RefSeq" id="WP_126692082.1">
    <property type="nucleotide sequence ID" value="NZ_RXOF01000002.1"/>
</dbReference>
<feature type="chain" id="PRO_5018714069" evidence="1">
    <location>
        <begin position="21"/>
        <end position="204"/>
    </location>
</feature>
<dbReference type="InterPro" id="IPR038643">
    <property type="entry name" value="PliI_sf"/>
</dbReference>
<gene>
    <name evidence="2" type="ORF">EJV47_05280</name>
</gene>
<evidence type="ECO:0000256" key="1">
    <source>
        <dbReference type="SAM" id="SignalP"/>
    </source>
</evidence>
<dbReference type="AlphaFoldDB" id="A0A3S0QK95"/>
<sequence>MTKHLPRLAAAALLLSTAAACDSQRSATESAAPLSTPTNSAAAVSYQKELSRGDYSFAVQTVGTGSQRQLRWRAERLGRELAAMTDNIEGTVLDAQVSNLNNDDFPELLVFVADAGSGSYGRLVGYEFLSRGRRPLSLPTLEGPAAEGYLGHDSFRVEGRRLIRSFPIYRPDDPNSTPSGGTRTIVYEMPKKEGLITMVEHQDS</sequence>
<name>A0A3S0QK95_9BACT</name>
<organism evidence="2 3">
    <name type="scientific">Hymenobacter gummosus</name>
    <dbReference type="NCBI Taxonomy" id="1776032"/>
    <lineage>
        <taxon>Bacteria</taxon>
        <taxon>Pseudomonadati</taxon>
        <taxon>Bacteroidota</taxon>
        <taxon>Cytophagia</taxon>
        <taxon>Cytophagales</taxon>
        <taxon>Hymenobacteraceae</taxon>
        <taxon>Hymenobacter</taxon>
    </lineage>
</organism>
<reference evidence="2 3" key="1">
    <citation type="submission" date="2018-12" db="EMBL/GenBank/DDBJ databases">
        <title>Hymenobacter gummosus sp. nov., isolated from a spring.</title>
        <authorList>
            <person name="Nie L."/>
        </authorList>
    </citation>
    <scope>NUCLEOTIDE SEQUENCE [LARGE SCALE GENOMIC DNA]</scope>
    <source>
        <strain evidence="2 3">KCTC 52166</strain>
    </source>
</reference>
<feature type="signal peptide" evidence="1">
    <location>
        <begin position="1"/>
        <end position="20"/>
    </location>
</feature>
<comment type="caution">
    <text evidence="2">The sequence shown here is derived from an EMBL/GenBank/DDBJ whole genome shotgun (WGS) entry which is preliminary data.</text>
</comment>
<keyword evidence="1" id="KW-0732">Signal</keyword>
<keyword evidence="3" id="KW-1185">Reference proteome</keyword>
<dbReference type="EMBL" id="RXOF01000002">
    <property type="protein sequence ID" value="RTQ52427.1"/>
    <property type="molecule type" value="Genomic_DNA"/>
</dbReference>
<evidence type="ECO:0000313" key="3">
    <source>
        <dbReference type="Proteomes" id="UP000282184"/>
    </source>
</evidence>
<accession>A0A3S0QK95</accession>
<dbReference type="Proteomes" id="UP000282184">
    <property type="component" value="Unassembled WGS sequence"/>
</dbReference>
<evidence type="ECO:0000313" key="2">
    <source>
        <dbReference type="EMBL" id="RTQ52427.1"/>
    </source>
</evidence>